<accession>A0A2H5XAY6</accession>
<feature type="transmembrane region" description="Helical" evidence="1">
    <location>
        <begin position="80"/>
        <end position="98"/>
    </location>
</feature>
<keyword evidence="1" id="KW-0472">Membrane</keyword>
<protein>
    <recommendedName>
        <fullName evidence="4">DUF2079 domain-containing protein</fullName>
    </recommendedName>
</protein>
<dbReference type="InterPro" id="IPR018650">
    <property type="entry name" value="STSV1_Orf64"/>
</dbReference>
<organism evidence="2 3">
    <name type="scientific">Candidatus Fervidibacter japonicus</name>
    <dbReference type="NCBI Taxonomy" id="2035412"/>
    <lineage>
        <taxon>Bacteria</taxon>
        <taxon>Candidatus Fervidibacterota</taxon>
        <taxon>Candidatus Fervidibacter</taxon>
    </lineage>
</organism>
<name>A0A2H5XAY6_9BACT</name>
<keyword evidence="1" id="KW-0812">Transmembrane</keyword>
<sequence>MVVIVITVSWSVCLLILQILRFNRLGASAFDLGIFQQAVWLMSQGKTPFVTVRGMHILGDHFTPILYLLAVPYRFWAHPFWLFLAQTIALAAGAFPLYRLTMRTTQHEWAAVLVVIGYLLHPALFTMLLFDFHPVLLSVPFVLWAMDAIESGRVVHFIVGACCAALCRQDVAIPLAGISMYGIFVRKRHWAWGGLIFSFVWFSITMKIMTYLSNTEQSAYLSLYDQWGKTLTSIIWGIITHPIEVIKSLTLCHGYVQTPGIYPLLLVVPFALFPLLAPEVLVWGLPSYALIALSERPVMREIGYQYGALIVPWLAFASISTWERLLRWGKHLAVSLQRRWEVTLALTWINCLALGTCHYGSPVIQRFMLSTLPPEEARAIMAFLRKHIPPDASVTAPSNLVPLLAHREHIYLFPNPFYQVVFGPSVNAVKQQMKPQSFHITAQQFYQRIKSAPVDFIVLRKQTNTQPLQLETYETIAIYLLSCPEYGVIARKGNTIILKHKADFAHGLYILGVNVRQIREGPKQITAAVSAIWRQLQE</sequence>
<reference evidence="3" key="1">
    <citation type="submission" date="2017-09" db="EMBL/GenBank/DDBJ databases">
        <title>Metaegenomics of thermophilic ammonia-oxidizing enrichment culture.</title>
        <authorList>
            <person name="Kato S."/>
            <person name="Suzuki K."/>
        </authorList>
    </citation>
    <scope>NUCLEOTIDE SEQUENCE [LARGE SCALE GENOMIC DNA]</scope>
</reference>
<gene>
    <name evidence="2" type="ORF">HRbin17_00826</name>
</gene>
<dbReference type="Proteomes" id="UP000236173">
    <property type="component" value="Unassembled WGS sequence"/>
</dbReference>
<evidence type="ECO:0000313" key="3">
    <source>
        <dbReference type="Proteomes" id="UP000236173"/>
    </source>
</evidence>
<feature type="transmembrane region" description="Helical" evidence="1">
    <location>
        <begin position="342"/>
        <end position="361"/>
    </location>
</feature>
<comment type="caution">
    <text evidence="2">The sequence shown here is derived from an EMBL/GenBank/DDBJ whole genome shotgun (WGS) entry which is preliminary data.</text>
</comment>
<dbReference type="EMBL" id="BEHT01000009">
    <property type="protein sequence ID" value="GBC98324.1"/>
    <property type="molecule type" value="Genomic_DNA"/>
</dbReference>
<feature type="transmembrane region" description="Helical" evidence="1">
    <location>
        <begin position="264"/>
        <end position="284"/>
    </location>
</feature>
<evidence type="ECO:0000313" key="2">
    <source>
        <dbReference type="EMBL" id="GBC98324.1"/>
    </source>
</evidence>
<proteinExistence type="predicted"/>
<evidence type="ECO:0008006" key="4">
    <source>
        <dbReference type="Google" id="ProtNLM"/>
    </source>
</evidence>
<dbReference type="AlphaFoldDB" id="A0A2H5XAY6"/>
<feature type="transmembrane region" description="Helical" evidence="1">
    <location>
        <begin position="304"/>
        <end position="322"/>
    </location>
</feature>
<dbReference type="Pfam" id="PF09852">
    <property type="entry name" value="DUF2079"/>
    <property type="match status" value="1"/>
</dbReference>
<feature type="transmembrane region" description="Helical" evidence="1">
    <location>
        <begin position="110"/>
        <end position="130"/>
    </location>
</feature>
<feature type="transmembrane region" description="Helical" evidence="1">
    <location>
        <begin position="190"/>
        <end position="213"/>
    </location>
</feature>
<keyword evidence="1" id="KW-1133">Transmembrane helix</keyword>
<evidence type="ECO:0000256" key="1">
    <source>
        <dbReference type="SAM" id="Phobius"/>
    </source>
</evidence>